<gene>
    <name evidence="1" type="ORF">QYM36_017102</name>
</gene>
<comment type="caution">
    <text evidence="1">The sequence shown here is derived from an EMBL/GenBank/DDBJ whole genome shotgun (WGS) entry which is preliminary data.</text>
</comment>
<organism evidence="1 2">
    <name type="scientific">Artemia franciscana</name>
    <name type="common">Brine shrimp</name>
    <name type="synonym">Artemia sanfranciscana</name>
    <dbReference type="NCBI Taxonomy" id="6661"/>
    <lineage>
        <taxon>Eukaryota</taxon>
        <taxon>Metazoa</taxon>
        <taxon>Ecdysozoa</taxon>
        <taxon>Arthropoda</taxon>
        <taxon>Crustacea</taxon>
        <taxon>Branchiopoda</taxon>
        <taxon>Anostraca</taxon>
        <taxon>Artemiidae</taxon>
        <taxon>Artemia</taxon>
    </lineage>
</organism>
<dbReference type="AlphaFoldDB" id="A0AA88KSL8"/>
<keyword evidence="2" id="KW-1185">Reference proteome</keyword>
<accession>A0AA88KSL8</accession>
<dbReference type="EMBL" id="JAVRJZ010000021">
    <property type="protein sequence ID" value="KAK2704938.1"/>
    <property type="molecule type" value="Genomic_DNA"/>
</dbReference>
<reference evidence="1" key="1">
    <citation type="submission" date="2023-07" db="EMBL/GenBank/DDBJ databases">
        <title>Chromosome-level genome assembly of Artemia franciscana.</title>
        <authorList>
            <person name="Jo E."/>
        </authorList>
    </citation>
    <scope>NUCLEOTIDE SEQUENCE</scope>
    <source>
        <tissue evidence="1">Whole body</tissue>
    </source>
</reference>
<evidence type="ECO:0000313" key="1">
    <source>
        <dbReference type="EMBL" id="KAK2704938.1"/>
    </source>
</evidence>
<sequence>MIWSLRTVPNCDPLILRGDLNSHVGSREIDRERAVGIVGWGDGCERVWRIVEFSQQHNLVLENMLFQHKPSPRMVCVEESQVDFLLISTRYRSSILNCRATVEPMKQIQHPPRHHLARLHDKAVTKEFRLALSNHLDILYMDDDNEPTTINIDDEWMKIRDAITNTSKKVLDWLNRKRKKWISEDTIKLLNQKQYIGYRVYSVQNTEKRIP</sequence>
<evidence type="ECO:0000313" key="2">
    <source>
        <dbReference type="Proteomes" id="UP001187531"/>
    </source>
</evidence>
<proteinExistence type="predicted"/>
<dbReference type="Proteomes" id="UP001187531">
    <property type="component" value="Unassembled WGS sequence"/>
</dbReference>
<protein>
    <recommendedName>
        <fullName evidence="3">Endonuclease/exonuclease/phosphatase domain-containing protein</fullName>
    </recommendedName>
</protein>
<name>A0AA88KSL8_ARTSF</name>
<evidence type="ECO:0008006" key="3">
    <source>
        <dbReference type="Google" id="ProtNLM"/>
    </source>
</evidence>